<reference evidence="3" key="1">
    <citation type="submission" date="2016-10" db="EMBL/GenBank/DDBJ databases">
        <authorList>
            <person name="Varghese N."/>
            <person name="Submissions S."/>
        </authorList>
    </citation>
    <scope>NUCLEOTIDE SEQUENCE [LARGE SCALE GENOMIC DNA]</scope>
    <source>
        <strain evidence="3">DSM 26922</strain>
    </source>
</reference>
<dbReference type="Proteomes" id="UP000199441">
    <property type="component" value="Unassembled WGS sequence"/>
</dbReference>
<dbReference type="STRING" id="670155.SAMN04488001_3100"/>
<protein>
    <submittedName>
        <fullName evidence="2">Uncharacterized protein</fullName>
    </submittedName>
</protein>
<keyword evidence="1" id="KW-0812">Transmembrane</keyword>
<accession>A0A1H3B934</accession>
<dbReference type="RefSeq" id="WP_089947827.1">
    <property type="nucleotide sequence ID" value="NZ_FNOI01000006.1"/>
</dbReference>
<organism evidence="2 3">
    <name type="scientific">Litoreibacter albidus</name>
    <dbReference type="NCBI Taxonomy" id="670155"/>
    <lineage>
        <taxon>Bacteria</taxon>
        <taxon>Pseudomonadati</taxon>
        <taxon>Pseudomonadota</taxon>
        <taxon>Alphaproteobacteria</taxon>
        <taxon>Rhodobacterales</taxon>
        <taxon>Roseobacteraceae</taxon>
        <taxon>Litoreibacter</taxon>
    </lineage>
</organism>
<dbReference type="OrthoDB" id="7779177at2"/>
<proteinExistence type="predicted"/>
<keyword evidence="3" id="KW-1185">Reference proteome</keyword>
<sequence>MSAPDTNVDKQAREHKAPLVGIAGVLTFAGALLVALIIWVVSMGGEPEGADVQVDGRTGQASVVETE</sequence>
<evidence type="ECO:0000313" key="3">
    <source>
        <dbReference type="Proteomes" id="UP000199441"/>
    </source>
</evidence>
<name>A0A1H3B934_9RHOB</name>
<evidence type="ECO:0000313" key="2">
    <source>
        <dbReference type="EMBL" id="SDX38540.1"/>
    </source>
</evidence>
<feature type="transmembrane region" description="Helical" evidence="1">
    <location>
        <begin position="19"/>
        <end position="41"/>
    </location>
</feature>
<keyword evidence="1" id="KW-1133">Transmembrane helix</keyword>
<dbReference type="EMBL" id="FNOI01000006">
    <property type="protein sequence ID" value="SDX38540.1"/>
    <property type="molecule type" value="Genomic_DNA"/>
</dbReference>
<evidence type="ECO:0000256" key="1">
    <source>
        <dbReference type="SAM" id="Phobius"/>
    </source>
</evidence>
<gene>
    <name evidence="2" type="ORF">SAMN04488001_3100</name>
</gene>
<dbReference type="AlphaFoldDB" id="A0A1H3B934"/>
<keyword evidence="1" id="KW-0472">Membrane</keyword>